<dbReference type="InterPro" id="IPR036390">
    <property type="entry name" value="WH_DNA-bd_sf"/>
</dbReference>
<keyword evidence="2" id="KW-0862">Zinc</keyword>
<dbReference type="GO" id="GO:0005829">
    <property type="term" value="C:cytosol"/>
    <property type="evidence" value="ECO:0007669"/>
    <property type="project" value="TreeGrafter"/>
</dbReference>
<name>A0A171CXY8_9ACTN</name>
<evidence type="ECO:0000313" key="3">
    <source>
        <dbReference type="EMBL" id="GAT67397.1"/>
    </source>
</evidence>
<comment type="subunit">
    <text evidence="1">Homodimer.</text>
</comment>
<dbReference type="GO" id="GO:0003700">
    <property type="term" value="F:DNA-binding transcription factor activity"/>
    <property type="evidence" value="ECO:0007669"/>
    <property type="project" value="InterPro"/>
</dbReference>
<dbReference type="GO" id="GO:0045892">
    <property type="term" value="P:negative regulation of DNA-templated transcription"/>
    <property type="evidence" value="ECO:0007669"/>
    <property type="project" value="TreeGrafter"/>
</dbReference>
<dbReference type="PANTHER" id="PTHR33202">
    <property type="entry name" value="ZINC UPTAKE REGULATION PROTEIN"/>
    <property type="match status" value="1"/>
</dbReference>
<reference evidence="3 4" key="1">
    <citation type="journal article" date="2016" name="Genome Announc.">
        <title>Draft Genome Sequence of Planomonospora sphaerica JCM9374, a Rare Actinomycete.</title>
        <authorList>
            <person name="Dohra H."/>
            <person name="Suzuki T."/>
            <person name="Inoue Y."/>
            <person name="Kodani S."/>
        </authorList>
    </citation>
    <scope>NUCLEOTIDE SEQUENCE [LARGE SCALE GENOMIC DNA]</scope>
    <source>
        <strain evidence="3 4">JCM 9374</strain>
    </source>
</reference>
<dbReference type="AlphaFoldDB" id="A0A171CXY8"/>
<evidence type="ECO:0000256" key="1">
    <source>
        <dbReference type="ARBA" id="ARBA00011738"/>
    </source>
</evidence>
<evidence type="ECO:0000256" key="2">
    <source>
        <dbReference type="PIRSR" id="PIRSR602481-1"/>
    </source>
</evidence>
<dbReference type="Pfam" id="PF01475">
    <property type="entry name" value="FUR"/>
    <property type="match status" value="1"/>
</dbReference>
<sequence length="129" mass="14203">MDHRDARDLRSRGMTATSSRLLVLRCLRTQREPRSAGEIHAHLRSRGDRVGLTTVYRTLAALVRADLVHAFERNGETAYRICDEGEHCHVVCRACGAVTEIAASALQPALAHGFRIEEIHGTCAGCLGR</sequence>
<evidence type="ECO:0000313" key="4">
    <source>
        <dbReference type="Proteomes" id="UP000077701"/>
    </source>
</evidence>
<dbReference type="CDD" id="cd07153">
    <property type="entry name" value="Fur_like"/>
    <property type="match status" value="1"/>
</dbReference>
<feature type="binding site" evidence="2">
    <location>
        <position position="95"/>
    </location>
    <ligand>
        <name>Zn(2+)</name>
        <dbReference type="ChEBI" id="CHEBI:29105"/>
    </ligand>
</feature>
<dbReference type="PANTHER" id="PTHR33202:SF2">
    <property type="entry name" value="FERRIC UPTAKE REGULATION PROTEIN"/>
    <property type="match status" value="1"/>
</dbReference>
<dbReference type="GO" id="GO:1900376">
    <property type="term" value="P:regulation of secondary metabolite biosynthetic process"/>
    <property type="evidence" value="ECO:0007669"/>
    <property type="project" value="TreeGrafter"/>
</dbReference>
<gene>
    <name evidence="3" type="ORF">PS9374_03050</name>
</gene>
<keyword evidence="2" id="KW-0479">Metal-binding</keyword>
<dbReference type="SUPFAM" id="SSF46785">
    <property type="entry name" value="Winged helix' DNA-binding domain"/>
    <property type="match status" value="1"/>
</dbReference>
<accession>A0A171CXY8</accession>
<proteinExistence type="predicted"/>
<organism evidence="3 4">
    <name type="scientific">Planomonospora sphaerica</name>
    <dbReference type="NCBI Taxonomy" id="161355"/>
    <lineage>
        <taxon>Bacteria</taxon>
        <taxon>Bacillati</taxon>
        <taxon>Actinomycetota</taxon>
        <taxon>Actinomycetes</taxon>
        <taxon>Streptosporangiales</taxon>
        <taxon>Streptosporangiaceae</taxon>
        <taxon>Planomonospora</taxon>
    </lineage>
</organism>
<dbReference type="STRING" id="161355.PS9374_03050"/>
<feature type="binding site" evidence="2">
    <location>
        <position position="123"/>
    </location>
    <ligand>
        <name>Zn(2+)</name>
        <dbReference type="ChEBI" id="CHEBI:29105"/>
    </ligand>
</feature>
<protein>
    <submittedName>
        <fullName evidence="3">Fur family transcriptional regulator</fullName>
    </submittedName>
</protein>
<dbReference type="Proteomes" id="UP000077701">
    <property type="component" value="Unassembled WGS sequence"/>
</dbReference>
<dbReference type="OrthoDB" id="8659436at2"/>
<dbReference type="InterPro" id="IPR036388">
    <property type="entry name" value="WH-like_DNA-bd_sf"/>
</dbReference>
<comment type="cofactor">
    <cofactor evidence="2">
        <name>Zn(2+)</name>
        <dbReference type="ChEBI" id="CHEBI:29105"/>
    </cofactor>
    <text evidence="2">Binds 1 zinc ion per subunit.</text>
</comment>
<dbReference type="EMBL" id="BDCX01000006">
    <property type="protein sequence ID" value="GAT67397.1"/>
    <property type="molecule type" value="Genomic_DNA"/>
</dbReference>
<feature type="binding site" evidence="2">
    <location>
        <position position="126"/>
    </location>
    <ligand>
        <name>Zn(2+)</name>
        <dbReference type="ChEBI" id="CHEBI:29105"/>
    </ligand>
</feature>
<keyword evidence="4" id="KW-1185">Reference proteome</keyword>
<dbReference type="GO" id="GO:0000976">
    <property type="term" value="F:transcription cis-regulatory region binding"/>
    <property type="evidence" value="ECO:0007669"/>
    <property type="project" value="TreeGrafter"/>
</dbReference>
<comment type="caution">
    <text evidence="3">The sequence shown here is derived from an EMBL/GenBank/DDBJ whole genome shotgun (WGS) entry which is preliminary data.</text>
</comment>
<reference evidence="4" key="2">
    <citation type="submission" date="2016-04" db="EMBL/GenBank/DDBJ databases">
        <title>Planomonospora sphaerica JCM9374 whole genome shotgun sequence.</title>
        <authorList>
            <person name="Suzuki T."/>
            <person name="Dohra H."/>
            <person name="Kodani S."/>
        </authorList>
    </citation>
    <scope>NUCLEOTIDE SEQUENCE [LARGE SCALE GENOMIC DNA]</scope>
    <source>
        <strain evidence="4">JCM 9374</strain>
    </source>
</reference>
<feature type="binding site" evidence="2">
    <location>
        <position position="92"/>
    </location>
    <ligand>
        <name>Zn(2+)</name>
        <dbReference type="ChEBI" id="CHEBI:29105"/>
    </ligand>
</feature>
<dbReference type="Gene3D" id="1.10.10.10">
    <property type="entry name" value="Winged helix-like DNA-binding domain superfamily/Winged helix DNA-binding domain"/>
    <property type="match status" value="1"/>
</dbReference>
<dbReference type="InterPro" id="IPR002481">
    <property type="entry name" value="FUR"/>
</dbReference>
<dbReference type="GO" id="GO:0008270">
    <property type="term" value="F:zinc ion binding"/>
    <property type="evidence" value="ECO:0007669"/>
    <property type="project" value="TreeGrafter"/>
</dbReference>